<dbReference type="EMBL" id="KV454211">
    <property type="protein sequence ID" value="ODQ59363.1"/>
    <property type="molecule type" value="Genomic_DNA"/>
</dbReference>
<evidence type="ECO:0000256" key="7">
    <source>
        <dbReference type="ARBA" id="ARBA00009951"/>
    </source>
</evidence>
<organism evidence="18 19">
    <name type="scientific">Wickerhamomyces anomalus (strain ATCC 58044 / CBS 1984 / NCYC 433 / NRRL Y-366-8)</name>
    <name type="common">Yeast</name>
    <name type="synonym">Hansenula anomala</name>
    <dbReference type="NCBI Taxonomy" id="683960"/>
    <lineage>
        <taxon>Eukaryota</taxon>
        <taxon>Fungi</taxon>
        <taxon>Dikarya</taxon>
        <taxon>Ascomycota</taxon>
        <taxon>Saccharomycotina</taxon>
        <taxon>Saccharomycetes</taxon>
        <taxon>Phaffomycetales</taxon>
        <taxon>Wickerhamomycetaceae</taxon>
        <taxon>Wickerhamomyces</taxon>
    </lineage>
</organism>
<comment type="function">
    <text evidence="16">Catalyzes three sequential steps of tetrahydrofolate biosynthesis.</text>
</comment>
<dbReference type="InterPro" id="IPR006390">
    <property type="entry name" value="DHP_synth_dom"/>
</dbReference>
<evidence type="ECO:0000256" key="12">
    <source>
        <dbReference type="ARBA" id="ARBA00022840"/>
    </source>
</evidence>
<accession>A0A1E3P1Z1</accession>
<dbReference type="OrthoDB" id="615426at2759"/>
<dbReference type="Proteomes" id="UP000094112">
    <property type="component" value="Unassembled WGS sequence"/>
</dbReference>
<comment type="similarity">
    <text evidence="6 16">In the N-terminal section; belongs to the DHNA family.</text>
</comment>
<dbReference type="InterPro" id="IPR045031">
    <property type="entry name" value="DHP_synth-like"/>
</dbReference>
<evidence type="ECO:0000256" key="13">
    <source>
        <dbReference type="ARBA" id="ARBA00022842"/>
    </source>
</evidence>
<dbReference type="NCBIfam" id="TIGR01498">
    <property type="entry name" value="folK"/>
    <property type="match status" value="1"/>
</dbReference>
<evidence type="ECO:0000256" key="14">
    <source>
        <dbReference type="ARBA" id="ARBA00022909"/>
    </source>
</evidence>
<comment type="catalytic activity">
    <reaction evidence="1">
        <text>(7,8-dihydropterin-6-yl)methyl diphosphate + 4-aminobenzoate = 7,8-dihydropteroate + diphosphate</text>
        <dbReference type="Rhea" id="RHEA:19949"/>
        <dbReference type="ChEBI" id="CHEBI:17836"/>
        <dbReference type="ChEBI" id="CHEBI:17839"/>
        <dbReference type="ChEBI" id="CHEBI:33019"/>
        <dbReference type="ChEBI" id="CHEBI:72950"/>
        <dbReference type="EC" id="2.5.1.15"/>
    </reaction>
</comment>
<dbReference type="RefSeq" id="XP_019038570.1">
    <property type="nucleotide sequence ID" value="XM_019184968.1"/>
</dbReference>
<dbReference type="GO" id="GO:0046654">
    <property type="term" value="P:tetrahydrofolate biosynthetic process"/>
    <property type="evidence" value="ECO:0007669"/>
    <property type="project" value="UniProtKB-UniRule"/>
</dbReference>
<dbReference type="SMART" id="SM00905">
    <property type="entry name" value="FolB"/>
    <property type="match status" value="2"/>
</dbReference>
<dbReference type="GO" id="GO:0003848">
    <property type="term" value="F:2-amino-4-hydroxy-6-hydroxymethyldihydropteridine diphosphokinase activity"/>
    <property type="evidence" value="ECO:0007669"/>
    <property type="project" value="UniProtKB-UniRule"/>
</dbReference>
<sequence length="781" mass="87474">MDEDIVLINKLQVHAITGKDFWNRPFPQPIDVSIKLRTDFNKASSSDDLKYSLNYAVISRNITEYFEKNKHRNFKSLENIANSVSEVVLDEKKGGGDNVEIKVSGKKTEIRAENIEVTINRLKQDGQIHKIPGTVDRLNISSLKLLTLIGVFTFERFKKQFVTIDLDVEYDQAKPFDYYKTIAEVVTYIENANFKTVEALIDSVAQIVTQNDVLQVTAKVEKPNAITYADGVGVQVTRTADHFKHLPKIDAQSVTTTEDYQETFNLPSAEKDHKPTSDDHLVYLAFGSNTGDQIENITAAIDALNSLGDTKVLETSSLYESEPMYYLDQPKFVNGALKLQTSLSPQDLLKKLKEIEYDLLGRVKLIENGPRSIDLDILLYDDLVINEPNLIIPHIRMIERTFVLQPLCELISPQDIHPVTAEPYHNHLAQLYKSSVDHTKQKSNLLQTLVPFHNKYSKYDQSRNLTFDLLTNSHKTRIMGILNTTPDSFSDGGKNASVEVAIKNALQMVNAGVDIIDIGGVSTRPGSVAPSEEEEWNRVVPIVQAIRSHENPLLQNVVISIDTYRSHIALESIKAGADLINDISGGLYDEKMFDVIAETGVPYILNHTRGTPDTMSKLNQYEENSNESVTEYAHPSIPVSEHDETLLKAISRELVVQYKKAISHGVKRWQIITDPGIGFAKNLKQNLAIIRGTPLIKTYSNYDQENKEFGSLAGLPILLGPSRKKFIGTLTNEKDPADRVLSTGAVIMSCIGYQADIVRVHDVEEIKKVVAIGDALYKDLI</sequence>
<evidence type="ECO:0000256" key="9">
    <source>
        <dbReference type="ARBA" id="ARBA00022723"/>
    </source>
</evidence>
<keyword evidence="11 16" id="KW-0418">Kinase</keyword>
<dbReference type="InterPro" id="IPR006157">
    <property type="entry name" value="FolB_dom"/>
</dbReference>
<keyword evidence="8 16" id="KW-0808">Transferase</keyword>
<dbReference type="GO" id="GO:0046872">
    <property type="term" value="F:metal ion binding"/>
    <property type="evidence" value="ECO:0007669"/>
    <property type="project" value="UniProtKB-UniRule"/>
</dbReference>
<dbReference type="SUPFAM" id="SSF55083">
    <property type="entry name" value="6-hydroxymethyl-7,8-dihydropterin pyrophosphokinase, HPPK"/>
    <property type="match status" value="1"/>
</dbReference>
<dbReference type="GO" id="GO:0016301">
    <property type="term" value="F:kinase activity"/>
    <property type="evidence" value="ECO:0007669"/>
    <property type="project" value="UniProtKB-UniRule"/>
</dbReference>
<evidence type="ECO:0000256" key="8">
    <source>
        <dbReference type="ARBA" id="ARBA00022679"/>
    </source>
</evidence>
<dbReference type="UniPathway" id="UPA00077">
    <property type="reaction ID" value="UER00155"/>
</dbReference>
<evidence type="ECO:0000256" key="10">
    <source>
        <dbReference type="ARBA" id="ARBA00022741"/>
    </source>
</evidence>
<dbReference type="NCBIfam" id="TIGR01496">
    <property type="entry name" value="DHPS"/>
    <property type="match status" value="1"/>
</dbReference>
<evidence type="ECO:0000256" key="6">
    <source>
        <dbReference type="ARBA" id="ARBA00009640"/>
    </source>
</evidence>
<keyword evidence="15" id="KW-0511">Multifunctional enzyme</keyword>
<keyword evidence="16" id="KW-0456">Lyase</keyword>
<dbReference type="InterPro" id="IPR000550">
    <property type="entry name" value="Hppk"/>
</dbReference>
<evidence type="ECO:0000256" key="5">
    <source>
        <dbReference type="ARBA" id="ARBA00005051"/>
    </source>
</evidence>
<dbReference type="NCBIfam" id="TIGR00526">
    <property type="entry name" value="folB_dom"/>
    <property type="match status" value="2"/>
</dbReference>
<keyword evidence="10 16" id="KW-0547">Nucleotide-binding</keyword>
<dbReference type="CDD" id="cd00483">
    <property type="entry name" value="HPPK"/>
    <property type="match status" value="1"/>
</dbReference>
<dbReference type="InterPro" id="IPR043133">
    <property type="entry name" value="GTP-CH-I_C/QueF"/>
</dbReference>
<dbReference type="GO" id="GO:0005740">
    <property type="term" value="C:mitochondrial envelope"/>
    <property type="evidence" value="ECO:0007669"/>
    <property type="project" value="EnsemblFungi"/>
</dbReference>
<evidence type="ECO:0000256" key="15">
    <source>
        <dbReference type="ARBA" id="ARBA00023268"/>
    </source>
</evidence>
<comment type="similarity">
    <text evidence="16">In the central section; belongs to the HPPK family.</text>
</comment>
<dbReference type="Pfam" id="PF00809">
    <property type="entry name" value="Pterin_bind"/>
    <property type="match status" value="2"/>
</dbReference>
<evidence type="ECO:0000256" key="2">
    <source>
        <dbReference type="ARBA" id="ARBA00000198"/>
    </source>
</evidence>
<comment type="pathway">
    <text evidence="4">Cofactor biosynthesis; tetrahydrofolate biosynthesis; 7,8-dihydrofolate from 2-amino-4-hydroxy-6-hydroxymethyl-7,8-dihydropteridine diphosphate and 4-aminobenzoate: step 1/2.</text>
</comment>
<evidence type="ECO:0000256" key="4">
    <source>
        <dbReference type="ARBA" id="ARBA00004763"/>
    </source>
</evidence>
<dbReference type="PANTHER" id="PTHR20941:SF1">
    <property type="entry name" value="FOLIC ACID SYNTHESIS PROTEIN FOL1"/>
    <property type="match status" value="1"/>
</dbReference>
<comment type="similarity">
    <text evidence="7 16">In the C-terminal section; belongs to the DHPS family.</text>
</comment>
<dbReference type="GO" id="GO:0046656">
    <property type="term" value="P:folic acid biosynthetic process"/>
    <property type="evidence" value="ECO:0007669"/>
    <property type="project" value="UniProtKB-UniRule"/>
</dbReference>
<dbReference type="GO" id="GO:0004156">
    <property type="term" value="F:dihydropteroate synthase activity"/>
    <property type="evidence" value="ECO:0007669"/>
    <property type="project" value="UniProtKB-UniRule"/>
</dbReference>
<keyword evidence="12 16" id="KW-0067">ATP-binding</keyword>
<keyword evidence="9 16" id="KW-0479">Metal-binding</keyword>
<evidence type="ECO:0000259" key="17">
    <source>
        <dbReference type="PROSITE" id="PS50972"/>
    </source>
</evidence>
<dbReference type="PIRSF" id="PIRSF000741">
    <property type="entry name" value="Folic_acid_synth"/>
    <property type="match status" value="1"/>
</dbReference>
<evidence type="ECO:0000256" key="3">
    <source>
        <dbReference type="ARBA" id="ARBA00001946"/>
    </source>
</evidence>
<dbReference type="GO" id="GO:0005524">
    <property type="term" value="F:ATP binding"/>
    <property type="evidence" value="ECO:0007669"/>
    <property type="project" value="UniProtKB-UniRule"/>
</dbReference>
<dbReference type="InterPro" id="IPR035907">
    <property type="entry name" value="Hppk_sf"/>
</dbReference>
<dbReference type="Gene3D" id="3.20.20.20">
    <property type="entry name" value="Dihydropteroate synthase-like"/>
    <property type="match status" value="1"/>
</dbReference>
<dbReference type="AlphaFoldDB" id="A0A1E3P1Z1"/>
<gene>
    <name evidence="18" type="ORF">WICANDRAFT_79883</name>
</gene>
<evidence type="ECO:0000256" key="11">
    <source>
        <dbReference type="ARBA" id="ARBA00022777"/>
    </source>
</evidence>
<dbReference type="Gene3D" id="3.30.70.560">
    <property type="entry name" value="7,8-Dihydro-6-hydroxymethylpterin-pyrophosphokinase HPPK"/>
    <property type="match status" value="1"/>
</dbReference>
<evidence type="ECO:0000313" key="18">
    <source>
        <dbReference type="EMBL" id="ODQ59363.1"/>
    </source>
</evidence>
<dbReference type="InterPro" id="IPR016261">
    <property type="entry name" value="Folic_acid_synth"/>
</dbReference>
<comment type="cofactor">
    <cofactor evidence="3 16">
        <name>Mg(2+)</name>
        <dbReference type="ChEBI" id="CHEBI:18420"/>
    </cofactor>
</comment>
<keyword evidence="14 16" id="KW-0289">Folate biosynthesis</keyword>
<dbReference type="PANTHER" id="PTHR20941">
    <property type="entry name" value="FOLATE SYNTHESIS PROTEINS"/>
    <property type="match status" value="1"/>
</dbReference>
<dbReference type="PROSITE" id="PS00793">
    <property type="entry name" value="DHPS_2"/>
    <property type="match status" value="1"/>
</dbReference>
<dbReference type="InterPro" id="IPR011005">
    <property type="entry name" value="Dihydropteroate_synth-like_sf"/>
</dbReference>
<dbReference type="PROSITE" id="PS00792">
    <property type="entry name" value="DHPS_1"/>
    <property type="match status" value="1"/>
</dbReference>
<dbReference type="GeneID" id="30202214"/>
<keyword evidence="19" id="KW-1185">Reference proteome</keyword>
<keyword evidence="13 16" id="KW-0460">Magnesium</keyword>
<dbReference type="GO" id="GO:0004150">
    <property type="term" value="F:dihydroneopterin aldolase activity"/>
    <property type="evidence" value="ECO:0007669"/>
    <property type="project" value="UniProtKB-UniRule"/>
</dbReference>
<dbReference type="FunFam" id="3.20.20.20:FF:000014">
    <property type="entry name" value="Folic acid synthesis protein fol1"/>
    <property type="match status" value="1"/>
</dbReference>
<dbReference type="CDD" id="cd00739">
    <property type="entry name" value="DHPS"/>
    <property type="match status" value="1"/>
</dbReference>
<dbReference type="SUPFAM" id="SSF55620">
    <property type="entry name" value="Tetrahydrobiopterin biosynthesis enzymes-like"/>
    <property type="match status" value="2"/>
</dbReference>
<reference evidence="18 19" key="1">
    <citation type="journal article" date="2016" name="Proc. Natl. Acad. Sci. U.S.A.">
        <title>Comparative genomics of biotechnologically important yeasts.</title>
        <authorList>
            <person name="Riley R."/>
            <person name="Haridas S."/>
            <person name="Wolfe K.H."/>
            <person name="Lopes M.R."/>
            <person name="Hittinger C.T."/>
            <person name="Goeker M."/>
            <person name="Salamov A.A."/>
            <person name="Wisecaver J.H."/>
            <person name="Long T.M."/>
            <person name="Calvey C.H."/>
            <person name="Aerts A.L."/>
            <person name="Barry K.W."/>
            <person name="Choi C."/>
            <person name="Clum A."/>
            <person name="Coughlan A.Y."/>
            <person name="Deshpande S."/>
            <person name="Douglass A.P."/>
            <person name="Hanson S.J."/>
            <person name="Klenk H.-P."/>
            <person name="LaButti K.M."/>
            <person name="Lapidus A."/>
            <person name="Lindquist E.A."/>
            <person name="Lipzen A.M."/>
            <person name="Meier-Kolthoff J.P."/>
            <person name="Ohm R.A."/>
            <person name="Otillar R.P."/>
            <person name="Pangilinan J.L."/>
            <person name="Peng Y."/>
            <person name="Rokas A."/>
            <person name="Rosa C.A."/>
            <person name="Scheuner C."/>
            <person name="Sibirny A.A."/>
            <person name="Slot J.C."/>
            <person name="Stielow J.B."/>
            <person name="Sun H."/>
            <person name="Kurtzman C.P."/>
            <person name="Blackwell M."/>
            <person name="Grigoriev I.V."/>
            <person name="Jeffries T.W."/>
        </authorList>
    </citation>
    <scope>NUCLEOTIDE SEQUENCE [LARGE SCALE GENOMIC DNA]</scope>
    <source>
        <strain evidence="19">ATCC 58044 / CBS 1984 / NCYC 433 / NRRL Y-366-8</strain>
    </source>
</reference>
<dbReference type="PROSITE" id="PS50972">
    <property type="entry name" value="PTERIN_BINDING"/>
    <property type="match status" value="1"/>
</dbReference>
<comment type="catalytic activity">
    <reaction evidence="2">
        <text>6-hydroxymethyl-7,8-dihydropterin + ATP = (7,8-dihydropterin-6-yl)methyl diphosphate + AMP + H(+)</text>
        <dbReference type="Rhea" id="RHEA:11412"/>
        <dbReference type="ChEBI" id="CHEBI:15378"/>
        <dbReference type="ChEBI" id="CHEBI:30616"/>
        <dbReference type="ChEBI" id="CHEBI:44841"/>
        <dbReference type="ChEBI" id="CHEBI:72950"/>
        <dbReference type="ChEBI" id="CHEBI:456215"/>
        <dbReference type="EC" id="2.7.6.3"/>
    </reaction>
</comment>
<dbReference type="STRING" id="683960.A0A1E3P1Z1"/>
<evidence type="ECO:0000256" key="1">
    <source>
        <dbReference type="ARBA" id="ARBA00000012"/>
    </source>
</evidence>
<evidence type="ECO:0000313" key="19">
    <source>
        <dbReference type="Proteomes" id="UP000094112"/>
    </source>
</evidence>
<protein>
    <recommendedName>
        <fullName evidence="16">Folic acid synthesis protein fol1</fullName>
    </recommendedName>
</protein>
<dbReference type="Pfam" id="PF02152">
    <property type="entry name" value="FolB"/>
    <property type="match status" value="2"/>
</dbReference>
<evidence type="ECO:0000256" key="16">
    <source>
        <dbReference type="PIRNR" id="PIRNR000741"/>
    </source>
</evidence>
<dbReference type="Pfam" id="PF01288">
    <property type="entry name" value="HPPK"/>
    <property type="match status" value="1"/>
</dbReference>
<dbReference type="Gene3D" id="3.30.1130.10">
    <property type="match status" value="2"/>
</dbReference>
<name>A0A1E3P1Z1_WICAA</name>
<feature type="domain" description="Pterin-binding" evidence="17">
    <location>
        <begin position="476"/>
        <end position="771"/>
    </location>
</feature>
<proteinExistence type="inferred from homology"/>
<dbReference type="InterPro" id="IPR000489">
    <property type="entry name" value="Pterin-binding_dom"/>
</dbReference>
<dbReference type="SUPFAM" id="SSF51717">
    <property type="entry name" value="Dihydropteroate synthetase-like"/>
    <property type="match status" value="1"/>
</dbReference>
<comment type="pathway">
    <text evidence="5">Cofactor biosynthesis; tetrahydrofolate biosynthesis; 2-amino-4-hydroxy-6-hydroxymethyl-7,8-dihydropteridine diphosphate from 7,8-dihydroneopterin triphosphate: step 4/4.</text>
</comment>